<sequence>MTITQLKRKFLEDLGDNYPKEEILSFFNLLAAHILELSRLQMALEPNKKLSEAEINEFGQALEKLASFEPIQYIIGETEFFSLNFKVAPGVLIPRPETEELVQWILDEVSLQQKSSLKILDIGTGSGCIPISIKKHLPKAQISAIDISEEALEIANLNAEQNEVSVEFIQQDILSAEKLPQQFDIIVSNPPYVRELEKAEMHQNVLQYEPETALYVKDENPLLFYKKITKLAQEGLAKNGLLFFEINQYLGEETKAMVQDHGFDAKLRKDMFGNFRMLKAQKR</sequence>
<dbReference type="Proteomes" id="UP000199438">
    <property type="component" value="Unassembled WGS sequence"/>
</dbReference>
<dbReference type="PANTHER" id="PTHR18895">
    <property type="entry name" value="HEMK METHYLTRANSFERASE"/>
    <property type="match status" value="1"/>
</dbReference>
<reference evidence="9" key="1">
    <citation type="submission" date="2016-10" db="EMBL/GenBank/DDBJ databases">
        <authorList>
            <person name="Varghese N."/>
            <person name="Submissions S."/>
        </authorList>
    </citation>
    <scope>NUCLEOTIDE SEQUENCE [LARGE SCALE GENOMIC DNA]</scope>
    <source>
        <strain evidence="9">DSM 24499</strain>
    </source>
</reference>
<evidence type="ECO:0000256" key="4">
    <source>
        <dbReference type="ARBA" id="ARBA00048391"/>
    </source>
</evidence>
<feature type="domain" description="Methyltransferase small" evidence="6">
    <location>
        <begin position="111"/>
        <end position="202"/>
    </location>
</feature>
<evidence type="ECO:0000256" key="3">
    <source>
        <dbReference type="ARBA" id="ARBA00022691"/>
    </source>
</evidence>
<protein>
    <recommendedName>
        <fullName evidence="5">Release factor glutamine methyltransferase</fullName>
        <shortName evidence="5">RF MTase</shortName>
        <ecNumber evidence="5">2.1.1.297</ecNumber>
    </recommendedName>
    <alternativeName>
        <fullName evidence="5">N5-glutamine methyltransferase PrmC</fullName>
    </alternativeName>
    <alternativeName>
        <fullName evidence="5">Protein-(glutamine-N5) MTase PrmC</fullName>
    </alternativeName>
    <alternativeName>
        <fullName evidence="5">Protein-glutamine N-methyltransferase PrmC</fullName>
    </alternativeName>
</protein>
<dbReference type="Pfam" id="PF17827">
    <property type="entry name" value="PrmC_N"/>
    <property type="match status" value="1"/>
</dbReference>
<evidence type="ECO:0000313" key="8">
    <source>
        <dbReference type="EMBL" id="SFC64500.1"/>
    </source>
</evidence>
<comment type="caution">
    <text evidence="5">Lacks conserved residue(s) required for the propagation of feature annotation.</text>
</comment>
<dbReference type="GO" id="GO:0102559">
    <property type="term" value="F:peptide chain release factor N(5)-glutamine methyltransferase activity"/>
    <property type="evidence" value="ECO:0007669"/>
    <property type="project" value="UniProtKB-EC"/>
</dbReference>
<evidence type="ECO:0000259" key="7">
    <source>
        <dbReference type="Pfam" id="PF17827"/>
    </source>
</evidence>
<evidence type="ECO:0000313" key="9">
    <source>
        <dbReference type="Proteomes" id="UP000199438"/>
    </source>
</evidence>
<name>A0A1I1L4H3_9FLAO</name>
<dbReference type="InterPro" id="IPR007848">
    <property type="entry name" value="Small_mtfrase_dom"/>
</dbReference>
<keyword evidence="1 5" id="KW-0489">Methyltransferase</keyword>
<dbReference type="InterPro" id="IPR019874">
    <property type="entry name" value="RF_methyltr_PrmC"/>
</dbReference>
<dbReference type="EC" id="2.1.1.297" evidence="5"/>
<dbReference type="SUPFAM" id="SSF53335">
    <property type="entry name" value="S-adenosyl-L-methionine-dependent methyltransferases"/>
    <property type="match status" value="1"/>
</dbReference>
<comment type="function">
    <text evidence="5">Methylates the class 1 translation termination release factors RF1/PrfA and RF2/PrfB on the glutamine residue of the universally conserved GGQ motif.</text>
</comment>
<dbReference type="STRING" id="1334022.SAMN04487907_106167"/>
<dbReference type="GO" id="GO:0003676">
    <property type="term" value="F:nucleic acid binding"/>
    <property type="evidence" value="ECO:0007669"/>
    <property type="project" value="InterPro"/>
</dbReference>
<keyword evidence="3 5" id="KW-0949">S-adenosyl-L-methionine</keyword>
<dbReference type="AlphaFoldDB" id="A0A1I1L4H3"/>
<dbReference type="GO" id="GO:0032259">
    <property type="term" value="P:methylation"/>
    <property type="evidence" value="ECO:0007669"/>
    <property type="project" value="UniProtKB-KW"/>
</dbReference>
<dbReference type="InterPro" id="IPR050320">
    <property type="entry name" value="N5-glutamine_MTase"/>
</dbReference>
<feature type="binding site" evidence="5">
    <location>
        <begin position="189"/>
        <end position="192"/>
    </location>
    <ligand>
        <name>substrate</name>
    </ligand>
</feature>
<feature type="binding site" evidence="5">
    <location>
        <position position="146"/>
    </location>
    <ligand>
        <name>S-adenosyl-L-methionine</name>
        <dbReference type="ChEBI" id="CHEBI:59789"/>
    </ligand>
</feature>
<feature type="binding site" evidence="5">
    <location>
        <begin position="123"/>
        <end position="127"/>
    </location>
    <ligand>
        <name>S-adenosyl-L-methionine</name>
        <dbReference type="ChEBI" id="CHEBI:59789"/>
    </ligand>
</feature>
<dbReference type="Gene3D" id="3.40.50.150">
    <property type="entry name" value="Vaccinia Virus protein VP39"/>
    <property type="match status" value="1"/>
</dbReference>
<dbReference type="RefSeq" id="WP_092543600.1">
    <property type="nucleotide sequence ID" value="NZ_FOKV01000006.1"/>
</dbReference>
<organism evidence="8 9">
    <name type="scientific">Zunongwangia mangrovi</name>
    <dbReference type="NCBI Taxonomy" id="1334022"/>
    <lineage>
        <taxon>Bacteria</taxon>
        <taxon>Pseudomonadati</taxon>
        <taxon>Bacteroidota</taxon>
        <taxon>Flavobacteriia</taxon>
        <taxon>Flavobacteriales</taxon>
        <taxon>Flavobacteriaceae</taxon>
        <taxon>Zunongwangia</taxon>
    </lineage>
</organism>
<dbReference type="EMBL" id="FOKV01000006">
    <property type="protein sequence ID" value="SFC64500.1"/>
    <property type="molecule type" value="Genomic_DNA"/>
</dbReference>
<dbReference type="NCBIfam" id="TIGR03534">
    <property type="entry name" value="RF_mod_PrmC"/>
    <property type="match status" value="1"/>
</dbReference>
<dbReference type="InterPro" id="IPR004556">
    <property type="entry name" value="HemK-like"/>
</dbReference>
<dbReference type="InterPro" id="IPR002052">
    <property type="entry name" value="DNA_methylase_N6_adenine_CS"/>
</dbReference>
<dbReference type="PROSITE" id="PS00092">
    <property type="entry name" value="N6_MTASE"/>
    <property type="match status" value="1"/>
</dbReference>
<dbReference type="HAMAP" id="MF_02126">
    <property type="entry name" value="RF_methyltr_PrmC"/>
    <property type="match status" value="1"/>
</dbReference>
<dbReference type="Pfam" id="PF05175">
    <property type="entry name" value="MTS"/>
    <property type="match status" value="1"/>
</dbReference>
<dbReference type="CDD" id="cd02440">
    <property type="entry name" value="AdoMet_MTases"/>
    <property type="match status" value="1"/>
</dbReference>
<comment type="catalytic activity">
    <reaction evidence="4 5">
        <text>L-glutaminyl-[peptide chain release factor] + S-adenosyl-L-methionine = N(5)-methyl-L-glutaminyl-[peptide chain release factor] + S-adenosyl-L-homocysteine + H(+)</text>
        <dbReference type="Rhea" id="RHEA:42896"/>
        <dbReference type="Rhea" id="RHEA-COMP:10271"/>
        <dbReference type="Rhea" id="RHEA-COMP:10272"/>
        <dbReference type="ChEBI" id="CHEBI:15378"/>
        <dbReference type="ChEBI" id="CHEBI:30011"/>
        <dbReference type="ChEBI" id="CHEBI:57856"/>
        <dbReference type="ChEBI" id="CHEBI:59789"/>
        <dbReference type="ChEBI" id="CHEBI:61891"/>
        <dbReference type="EC" id="2.1.1.297"/>
    </reaction>
</comment>
<dbReference type="InterPro" id="IPR029063">
    <property type="entry name" value="SAM-dependent_MTases_sf"/>
</dbReference>
<evidence type="ECO:0000256" key="5">
    <source>
        <dbReference type="HAMAP-Rule" id="MF_02126"/>
    </source>
</evidence>
<proteinExistence type="inferred from homology"/>
<evidence type="ECO:0000256" key="2">
    <source>
        <dbReference type="ARBA" id="ARBA00022679"/>
    </source>
</evidence>
<gene>
    <name evidence="5" type="primary">prmC</name>
    <name evidence="8" type="ORF">SAMN04487907_106167</name>
</gene>
<dbReference type="PANTHER" id="PTHR18895:SF74">
    <property type="entry name" value="MTRF1L RELEASE FACTOR GLUTAMINE METHYLTRANSFERASE"/>
    <property type="match status" value="1"/>
</dbReference>
<evidence type="ECO:0000259" key="6">
    <source>
        <dbReference type="Pfam" id="PF05175"/>
    </source>
</evidence>
<dbReference type="NCBIfam" id="TIGR00536">
    <property type="entry name" value="hemK_fam"/>
    <property type="match status" value="1"/>
</dbReference>
<feature type="binding site" evidence="5">
    <location>
        <position position="189"/>
    </location>
    <ligand>
        <name>S-adenosyl-L-methionine</name>
        <dbReference type="ChEBI" id="CHEBI:59789"/>
    </ligand>
</feature>
<feature type="domain" description="Release factor glutamine methyltransferase N-terminal" evidence="7">
    <location>
        <begin position="9"/>
        <end position="76"/>
    </location>
</feature>
<evidence type="ECO:0000256" key="1">
    <source>
        <dbReference type="ARBA" id="ARBA00022603"/>
    </source>
</evidence>
<dbReference type="Gene3D" id="1.10.8.10">
    <property type="entry name" value="DNA helicase RuvA subunit, C-terminal domain"/>
    <property type="match status" value="1"/>
</dbReference>
<dbReference type="OrthoDB" id="9800643at2"/>
<accession>A0A1I1L4H3</accession>
<keyword evidence="9" id="KW-1185">Reference proteome</keyword>
<comment type="similarity">
    <text evidence="5">Belongs to the protein N5-glutamine methyltransferase family. PrmC subfamily.</text>
</comment>
<dbReference type="InterPro" id="IPR040758">
    <property type="entry name" value="PrmC_N"/>
</dbReference>
<keyword evidence="2 5" id="KW-0808">Transferase</keyword>